<comment type="similarity">
    <text evidence="2 5">Belongs to the GMC oxidoreductase family.</text>
</comment>
<evidence type="ECO:0000313" key="8">
    <source>
        <dbReference type="Proteomes" id="UP000198307"/>
    </source>
</evidence>
<keyword evidence="4 5" id="KW-0274">FAD</keyword>
<dbReference type="InterPro" id="IPR036188">
    <property type="entry name" value="FAD/NAD-bd_sf"/>
</dbReference>
<keyword evidence="3 5" id="KW-0285">Flavoprotein</keyword>
<dbReference type="GO" id="GO:0016614">
    <property type="term" value="F:oxidoreductase activity, acting on CH-OH group of donors"/>
    <property type="evidence" value="ECO:0007669"/>
    <property type="project" value="InterPro"/>
</dbReference>
<evidence type="ECO:0000256" key="5">
    <source>
        <dbReference type="RuleBase" id="RU003968"/>
    </source>
</evidence>
<proteinExistence type="inferred from homology"/>
<dbReference type="OrthoDB" id="9785276at2"/>
<dbReference type="Pfam" id="PF05199">
    <property type="entry name" value="GMC_oxred_C"/>
    <property type="match status" value="1"/>
</dbReference>
<protein>
    <submittedName>
        <fullName evidence="7">Choline dehydrogenase</fullName>
    </submittedName>
</protein>
<dbReference type="InterPro" id="IPR000172">
    <property type="entry name" value="GMC_OxRdtase_N"/>
</dbReference>
<dbReference type="GO" id="GO:0050660">
    <property type="term" value="F:flavin adenine dinucleotide binding"/>
    <property type="evidence" value="ECO:0007669"/>
    <property type="project" value="InterPro"/>
</dbReference>
<evidence type="ECO:0000256" key="4">
    <source>
        <dbReference type="ARBA" id="ARBA00022827"/>
    </source>
</evidence>
<feature type="domain" description="Glucose-methanol-choline oxidoreductase N-terminal" evidence="6">
    <location>
        <begin position="82"/>
        <end position="105"/>
    </location>
</feature>
<dbReference type="InterPro" id="IPR012132">
    <property type="entry name" value="GMC_OxRdtase"/>
</dbReference>
<evidence type="ECO:0000259" key="6">
    <source>
        <dbReference type="PROSITE" id="PS00623"/>
    </source>
</evidence>
<dbReference type="Proteomes" id="UP000198307">
    <property type="component" value="Unassembled WGS sequence"/>
</dbReference>
<evidence type="ECO:0000256" key="1">
    <source>
        <dbReference type="ARBA" id="ARBA00001974"/>
    </source>
</evidence>
<dbReference type="SUPFAM" id="SSF54373">
    <property type="entry name" value="FAD-linked reductases, C-terminal domain"/>
    <property type="match status" value="1"/>
</dbReference>
<dbReference type="PANTHER" id="PTHR11552">
    <property type="entry name" value="GLUCOSE-METHANOL-CHOLINE GMC OXIDOREDUCTASE"/>
    <property type="match status" value="1"/>
</dbReference>
<gene>
    <name evidence="7" type="ORF">SAMN05444959_106192</name>
</gene>
<name>A0A239PUN2_9RHOB</name>
<dbReference type="PROSITE" id="PS00623">
    <property type="entry name" value="GMC_OXRED_1"/>
    <property type="match status" value="1"/>
</dbReference>
<evidence type="ECO:0000256" key="2">
    <source>
        <dbReference type="ARBA" id="ARBA00010790"/>
    </source>
</evidence>
<dbReference type="Pfam" id="PF00732">
    <property type="entry name" value="GMC_oxred_N"/>
    <property type="match status" value="1"/>
</dbReference>
<comment type="cofactor">
    <cofactor evidence="1">
        <name>FAD</name>
        <dbReference type="ChEBI" id="CHEBI:57692"/>
    </cofactor>
</comment>
<reference evidence="7 8" key="1">
    <citation type="submission" date="2017-07" db="EMBL/GenBank/DDBJ databases">
        <authorList>
            <person name="Sun Z.S."/>
            <person name="Albrecht U."/>
            <person name="Echele G."/>
            <person name="Lee C.C."/>
        </authorList>
    </citation>
    <scope>NUCLEOTIDE SEQUENCE [LARGE SCALE GENOMIC DNA]</scope>
    <source>
        <strain evidence="7 8">DSM 14827</strain>
    </source>
</reference>
<dbReference type="PIRSF" id="PIRSF000137">
    <property type="entry name" value="Alcohol_oxidase"/>
    <property type="match status" value="1"/>
</dbReference>
<dbReference type="PANTHER" id="PTHR11552:SF147">
    <property type="entry name" value="CHOLINE DEHYDROGENASE, MITOCHONDRIAL"/>
    <property type="match status" value="1"/>
</dbReference>
<accession>A0A239PUN2</accession>
<dbReference type="Gene3D" id="3.30.560.10">
    <property type="entry name" value="Glucose Oxidase, domain 3"/>
    <property type="match status" value="1"/>
</dbReference>
<dbReference type="Gene3D" id="3.50.50.60">
    <property type="entry name" value="FAD/NAD(P)-binding domain"/>
    <property type="match status" value="1"/>
</dbReference>
<evidence type="ECO:0000256" key="3">
    <source>
        <dbReference type="ARBA" id="ARBA00022630"/>
    </source>
</evidence>
<dbReference type="AlphaFoldDB" id="A0A239PUN2"/>
<dbReference type="InterPro" id="IPR007867">
    <property type="entry name" value="GMC_OxRtase_C"/>
</dbReference>
<evidence type="ECO:0000313" key="7">
    <source>
        <dbReference type="EMBL" id="SNT74011.1"/>
    </source>
</evidence>
<dbReference type="EMBL" id="FZQB01000006">
    <property type="protein sequence ID" value="SNT74011.1"/>
    <property type="molecule type" value="Genomic_DNA"/>
</dbReference>
<organism evidence="7 8">
    <name type="scientific">Paracoccus seriniphilus</name>
    <dbReference type="NCBI Taxonomy" id="184748"/>
    <lineage>
        <taxon>Bacteria</taxon>
        <taxon>Pseudomonadati</taxon>
        <taxon>Pseudomonadota</taxon>
        <taxon>Alphaproteobacteria</taxon>
        <taxon>Rhodobacterales</taxon>
        <taxon>Paracoccaceae</taxon>
        <taxon>Paracoccus</taxon>
    </lineage>
</organism>
<sequence length="531" mass="57773">MSDSFDYIVIGAGSAGCVVANRLSANPERRVLVIEAGGHERDPRVKVPAGILAMYGRPRFDYGYVGVPQPGLNGRRIPVNRGRMLGGSSSMNSMLYIRGAAQDYDEWRDLGCEGWGWDDVLPVFKDLECNVNDQDPAYHGKDGELYVSRPTDPNAVCKDFIAGGAELQLPVNDDFNGPSQLGLGVYDVTQRNGIRWSAYNAYLEPVRDRANLTIWTDAQLNRLLIEEGRVSGIEITRQGQSQHIICNGEVVLSAGAIGTPVALMASGVGPGAELRASGVEPVIDLPGVGRNLRDHVDGMITVRSNSSRTLGLSLRNWRRLLASPFSFAMGRKGELSTNYVVAGGFARTPLAGDLPDVQFHFVPGYRSHRGRLVEWGHGFAIHTCVLRPRSVGYIGIDREGAHILPRIDHQFFSDPFDAEVLVEGIKLARRIFGSDAMSGLHGREILPGPQVRTDAEILDYLRAEALTVYHPVGTARMGRDPMAVVDPVSMKLHGLANLRVADASVMPTLIGGNTNAPSMMIGERCARAILR</sequence>
<dbReference type="RefSeq" id="WP_089344366.1">
    <property type="nucleotide sequence ID" value="NZ_CP067130.1"/>
</dbReference>
<dbReference type="SUPFAM" id="SSF51905">
    <property type="entry name" value="FAD/NAD(P)-binding domain"/>
    <property type="match status" value="1"/>
</dbReference>
<keyword evidence="8" id="KW-1185">Reference proteome</keyword>